<protein>
    <submittedName>
        <fullName evidence="1">Uncharacterized protein</fullName>
    </submittedName>
</protein>
<dbReference type="EMBL" id="CM044702">
    <property type="protein sequence ID" value="KAI5678056.1"/>
    <property type="molecule type" value="Genomic_DNA"/>
</dbReference>
<keyword evidence="2" id="KW-1185">Reference proteome</keyword>
<accession>A0ACC0BZT6</accession>
<proteinExistence type="predicted"/>
<name>A0ACC0BZT6_CATRO</name>
<evidence type="ECO:0000313" key="1">
    <source>
        <dbReference type="EMBL" id="KAI5678056.1"/>
    </source>
</evidence>
<comment type="caution">
    <text evidence="1">The sequence shown here is derived from an EMBL/GenBank/DDBJ whole genome shotgun (WGS) entry which is preliminary data.</text>
</comment>
<evidence type="ECO:0000313" key="2">
    <source>
        <dbReference type="Proteomes" id="UP001060085"/>
    </source>
</evidence>
<gene>
    <name evidence="1" type="ORF">M9H77_09006</name>
</gene>
<dbReference type="Proteomes" id="UP001060085">
    <property type="component" value="Linkage Group LG02"/>
</dbReference>
<sequence length="237" mass="26960">MASISNLPYAEVFNKRRKKPPFKKEAQSSSISKARCFECNSTDHLVADCPKAIEKEKGALEAKLETIKKNKRVKVKNVNIGMEENYEEEESSRGGTIGKGKGKRVATEVRLLERFISIKEAANFEEWTRKRRKIAPGHRVDPSDIEATQTSFTNCLPYGCFLTKVFQYFVLNLVGVGDHIGVGKIFNKHTFKRIGFSRNEEGMLSDEDDDENEGQEAMNVDEEESEEEPEEETLEEK</sequence>
<reference evidence="2" key="1">
    <citation type="journal article" date="2023" name="Nat. Plants">
        <title>Single-cell RNA sequencing provides a high-resolution roadmap for understanding the multicellular compartmentation of specialized metabolism.</title>
        <authorList>
            <person name="Sun S."/>
            <person name="Shen X."/>
            <person name="Li Y."/>
            <person name="Li Y."/>
            <person name="Wang S."/>
            <person name="Li R."/>
            <person name="Zhang H."/>
            <person name="Shen G."/>
            <person name="Guo B."/>
            <person name="Wei J."/>
            <person name="Xu J."/>
            <person name="St-Pierre B."/>
            <person name="Chen S."/>
            <person name="Sun C."/>
        </authorList>
    </citation>
    <scope>NUCLEOTIDE SEQUENCE [LARGE SCALE GENOMIC DNA]</scope>
</reference>
<organism evidence="1 2">
    <name type="scientific">Catharanthus roseus</name>
    <name type="common">Madagascar periwinkle</name>
    <name type="synonym">Vinca rosea</name>
    <dbReference type="NCBI Taxonomy" id="4058"/>
    <lineage>
        <taxon>Eukaryota</taxon>
        <taxon>Viridiplantae</taxon>
        <taxon>Streptophyta</taxon>
        <taxon>Embryophyta</taxon>
        <taxon>Tracheophyta</taxon>
        <taxon>Spermatophyta</taxon>
        <taxon>Magnoliopsida</taxon>
        <taxon>eudicotyledons</taxon>
        <taxon>Gunneridae</taxon>
        <taxon>Pentapetalae</taxon>
        <taxon>asterids</taxon>
        <taxon>lamiids</taxon>
        <taxon>Gentianales</taxon>
        <taxon>Apocynaceae</taxon>
        <taxon>Rauvolfioideae</taxon>
        <taxon>Vinceae</taxon>
        <taxon>Catharanthinae</taxon>
        <taxon>Catharanthus</taxon>
    </lineage>
</organism>